<name>A0AA39J7H3_9AGAR</name>
<keyword evidence="1" id="KW-0472">Membrane</keyword>
<keyword evidence="1" id="KW-1133">Transmembrane helix</keyword>
<evidence type="ECO:0000313" key="3">
    <source>
        <dbReference type="Proteomes" id="UP001175226"/>
    </source>
</evidence>
<evidence type="ECO:0000313" key="2">
    <source>
        <dbReference type="EMBL" id="KAK0436782.1"/>
    </source>
</evidence>
<dbReference type="AlphaFoldDB" id="A0AA39J7H3"/>
<keyword evidence="3" id="KW-1185">Reference proteome</keyword>
<accession>A0AA39J7H3</accession>
<reference evidence="2" key="1">
    <citation type="submission" date="2023-06" db="EMBL/GenBank/DDBJ databases">
        <authorList>
            <consortium name="Lawrence Berkeley National Laboratory"/>
            <person name="Ahrendt S."/>
            <person name="Sahu N."/>
            <person name="Indic B."/>
            <person name="Wong-Bajracharya J."/>
            <person name="Merenyi Z."/>
            <person name="Ke H.-M."/>
            <person name="Monk M."/>
            <person name="Kocsube S."/>
            <person name="Drula E."/>
            <person name="Lipzen A."/>
            <person name="Balint B."/>
            <person name="Henrissat B."/>
            <person name="Andreopoulos B."/>
            <person name="Martin F.M."/>
            <person name="Harder C.B."/>
            <person name="Rigling D."/>
            <person name="Ford K.L."/>
            <person name="Foster G.D."/>
            <person name="Pangilinan J."/>
            <person name="Papanicolaou A."/>
            <person name="Barry K."/>
            <person name="LaButti K."/>
            <person name="Viragh M."/>
            <person name="Koriabine M."/>
            <person name="Yan M."/>
            <person name="Riley R."/>
            <person name="Champramary S."/>
            <person name="Plett K.L."/>
            <person name="Tsai I.J."/>
            <person name="Slot J."/>
            <person name="Sipos G."/>
            <person name="Plett J."/>
            <person name="Nagy L.G."/>
            <person name="Grigoriev I.V."/>
        </authorList>
    </citation>
    <scope>NUCLEOTIDE SEQUENCE</scope>
    <source>
        <strain evidence="2">FPL87.14</strain>
    </source>
</reference>
<gene>
    <name evidence="2" type="ORF">EV421DRAFT_1106528</name>
</gene>
<proteinExistence type="predicted"/>
<feature type="transmembrane region" description="Helical" evidence="1">
    <location>
        <begin position="126"/>
        <end position="147"/>
    </location>
</feature>
<dbReference type="Proteomes" id="UP001175226">
    <property type="component" value="Unassembled WGS sequence"/>
</dbReference>
<keyword evidence="1" id="KW-0812">Transmembrane</keyword>
<organism evidence="2 3">
    <name type="scientific">Armillaria borealis</name>
    <dbReference type="NCBI Taxonomy" id="47425"/>
    <lineage>
        <taxon>Eukaryota</taxon>
        <taxon>Fungi</taxon>
        <taxon>Dikarya</taxon>
        <taxon>Basidiomycota</taxon>
        <taxon>Agaricomycotina</taxon>
        <taxon>Agaricomycetes</taxon>
        <taxon>Agaricomycetidae</taxon>
        <taxon>Agaricales</taxon>
        <taxon>Marasmiineae</taxon>
        <taxon>Physalacriaceae</taxon>
        <taxon>Armillaria</taxon>
    </lineage>
</organism>
<comment type="caution">
    <text evidence="2">The sequence shown here is derived from an EMBL/GenBank/DDBJ whole genome shotgun (WGS) entry which is preliminary data.</text>
</comment>
<protein>
    <submittedName>
        <fullName evidence="2">Uncharacterized protein</fullName>
    </submittedName>
</protein>
<sequence length="181" mass="20924">MEYFVVKELASAYGKLLDVYEHVRHDMLGLIPWYTHHRLLRILLSYRDFCEYNSSLDSSCQALVADILQEIHDSCSDTVHFTVDIRKQCKVLGPKIEAEIFILQTLMEKRYRLFNPEKAYRIVEPLNMYSMALYFASGNLIPLALLFDTSGKYVMTAVLLMLYCTGLGFAINSTRTDMLKV</sequence>
<feature type="transmembrane region" description="Helical" evidence="1">
    <location>
        <begin position="153"/>
        <end position="171"/>
    </location>
</feature>
<evidence type="ECO:0000256" key="1">
    <source>
        <dbReference type="SAM" id="Phobius"/>
    </source>
</evidence>
<dbReference type="EMBL" id="JAUEPT010000053">
    <property type="protein sequence ID" value="KAK0436782.1"/>
    <property type="molecule type" value="Genomic_DNA"/>
</dbReference>